<dbReference type="EMBL" id="LR026963">
    <property type="protein sequence ID" value="VBB68653.1"/>
    <property type="molecule type" value="Genomic_DNA"/>
</dbReference>
<accession>A0A484H7D5</accession>
<protein>
    <submittedName>
        <fullName evidence="1">Uncharacterized protein</fullName>
    </submittedName>
</protein>
<evidence type="ECO:0000313" key="1">
    <source>
        <dbReference type="EMBL" id="VBB68653.1"/>
    </source>
</evidence>
<proteinExistence type="predicted"/>
<reference evidence="1" key="1">
    <citation type="submission" date="2018-10" db="EMBL/GenBank/DDBJ databases">
        <authorList>
            <person name="Gruber-Vodicka H."/>
            <person name="Jaeckle O."/>
        </authorList>
    </citation>
    <scope>NUCLEOTIDE SEQUENCE</scope>
</reference>
<dbReference type="AlphaFoldDB" id="A0A484H7D5"/>
<gene>
    <name evidence="1" type="ORF">RIEGSTA812A_PEG_126</name>
</gene>
<name>A0A484H7D5_9ZZZZ</name>
<organism evidence="1">
    <name type="scientific">invertebrate metagenome</name>
    <dbReference type="NCBI Taxonomy" id="1711999"/>
    <lineage>
        <taxon>unclassified sequences</taxon>
        <taxon>metagenomes</taxon>
        <taxon>organismal metagenomes</taxon>
    </lineage>
</organism>
<sequence length="47" mass="5616">MHPKGVAYRLCDKLLLSFPSHKIEFFSRITLYESDFHESSRSRMILK</sequence>